<dbReference type="Proteomes" id="UP000680206">
    <property type="component" value="Unassembled WGS sequence"/>
</dbReference>
<keyword evidence="2" id="KW-1185">Reference proteome</keyword>
<dbReference type="RefSeq" id="WP_208252060.1">
    <property type="nucleotide sequence ID" value="NZ_JAGEPF010000043.1"/>
</dbReference>
<reference evidence="1 2" key="1">
    <citation type="submission" date="2021-03" db="EMBL/GenBank/DDBJ databases">
        <title>Actinomadura violae sp. nov., isolated from lichen in Thailand.</title>
        <authorList>
            <person name="Kanchanasin P."/>
            <person name="Saeng-In P."/>
            <person name="Phongsopitanun W."/>
            <person name="Yuki M."/>
            <person name="Kudo T."/>
            <person name="Ohkuma M."/>
            <person name="Tanasupawat S."/>
        </authorList>
    </citation>
    <scope>NUCLEOTIDE SEQUENCE [LARGE SCALE GENOMIC DNA]</scope>
    <source>
        <strain evidence="1 2">LCR2-06</strain>
    </source>
</reference>
<evidence type="ECO:0000313" key="1">
    <source>
        <dbReference type="EMBL" id="MBO2465209.1"/>
    </source>
</evidence>
<sequence>MSEEQEFLHKLARLVDREHQRHQALHTPPQAWDIQPCSPLAGDEAKSHPHDVGHGAWHALTVAQDHLLGLHSTLHSSPQGRDQLMIHTHSQFTLLRAAMENAARAVWLLQPADRAGRITRRLAMQRAEIRAAHRIRGLLSNPGAKTLQQELTDLYALLATALGVTAAEAEKTMNKTPASYKDMVRDAAPAAGYSADTAELIWSACSALAHGDTHGTLSVLDKQVTAAQSAKGNRIALARVTGSVSGLYWCTLAATSMLSAGYELYAQRARAPF</sequence>
<name>A0ABS3S887_9ACTN</name>
<comment type="caution">
    <text evidence="1">The sequence shown here is derived from an EMBL/GenBank/DDBJ whole genome shotgun (WGS) entry which is preliminary data.</text>
</comment>
<proteinExistence type="predicted"/>
<accession>A0ABS3S887</accession>
<protein>
    <submittedName>
        <fullName evidence="1">Uncharacterized protein</fullName>
    </submittedName>
</protein>
<dbReference type="EMBL" id="JAGEPF010000043">
    <property type="protein sequence ID" value="MBO2465209.1"/>
    <property type="molecule type" value="Genomic_DNA"/>
</dbReference>
<gene>
    <name evidence="1" type="ORF">J4709_47375</name>
</gene>
<organism evidence="1 2">
    <name type="scientific">Actinomadura violacea</name>
    <dbReference type="NCBI Taxonomy" id="2819934"/>
    <lineage>
        <taxon>Bacteria</taxon>
        <taxon>Bacillati</taxon>
        <taxon>Actinomycetota</taxon>
        <taxon>Actinomycetes</taxon>
        <taxon>Streptosporangiales</taxon>
        <taxon>Thermomonosporaceae</taxon>
        <taxon>Actinomadura</taxon>
    </lineage>
</organism>
<evidence type="ECO:0000313" key="2">
    <source>
        <dbReference type="Proteomes" id="UP000680206"/>
    </source>
</evidence>